<evidence type="ECO:0000259" key="2">
    <source>
        <dbReference type="Pfam" id="PF20442"/>
    </source>
</evidence>
<dbReference type="AlphaFoldDB" id="A0A9D1I316"/>
<dbReference type="GO" id="GO:0004252">
    <property type="term" value="F:serine-type endopeptidase activity"/>
    <property type="evidence" value="ECO:0007669"/>
    <property type="project" value="InterPro"/>
</dbReference>
<protein>
    <submittedName>
        <fullName evidence="3">Protease Lon-related BREX system protein BrxL</fullName>
    </submittedName>
</protein>
<dbReference type="InterPro" id="IPR014061">
    <property type="entry name" value="BrxL-like"/>
</dbReference>
<dbReference type="InterPro" id="IPR027065">
    <property type="entry name" value="Lon_Prtase"/>
</dbReference>
<name>A0A9D1I316_9FIRM</name>
<feature type="domain" description="BREX system Lon protease-like BrxL N-terminal" evidence="2">
    <location>
        <begin position="11"/>
        <end position="141"/>
    </location>
</feature>
<dbReference type="InterPro" id="IPR020568">
    <property type="entry name" value="Ribosomal_Su5_D2-typ_SF"/>
</dbReference>
<accession>A0A9D1I316</accession>
<dbReference type="Pfam" id="PF05362">
    <property type="entry name" value="Lon_C"/>
    <property type="match status" value="1"/>
</dbReference>
<reference evidence="3" key="1">
    <citation type="submission" date="2020-10" db="EMBL/GenBank/DDBJ databases">
        <authorList>
            <person name="Gilroy R."/>
        </authorList>
    </citation>
    <scope>NUCLEOTIDE SEQUENCE</scope>
    <source>
        <strain evidence="3">11300</strain>
    </source>
</reference>
<dbReference type="InterPro" id="IPR008269">
    <property type="entry name" value="Lon_proteolytic"/>
</dbReference>
<keyword evidence="3" id="KW-0378">Hydrolase</keyword>
<comment type="caution">
    <text evidence="3">The sequence shown here is derived from an EMBL/GenBank/DDBJ whole genome shotgun (WGS) entry which is preliminary data.</text>
</comment>
<dbReference type="InterPro" id="IPR046838">
    <property type="entry name" value="BrxL_N"/>
</dbReference>
<keyword evidence="3" id="KW-0645">Protease</keyword>
<dbReference type="NCBIfam" id="TIGR02688">
    <property type="entry name" value="BREX system Lon protease-like protein BrxL"/>
    <property type="match status" value="1"/>
</dbReference>
<dbReference type="GO" id="GO:0004176">
    <property type="term" value="F:ATP-dependent peptidase activity"/>
    <property type="evidence" value="ECO:0007669"/>
    <property type="project" value="InterPro"/>
</dbReference>
<dbReference type="GO" id="GO:0005524">
    <property type="term" value="F:ATP binding"/>
    <property type="evidence" value="ECO:0007669"/>
    <property type="project" value="InterPro"/>
</dbReference>
<dbReference type="InterPro" id="IPR013473">
    <property type="entry name" value="BrxL"/>
</dbReference>
<organism evidence="3 4">
    <name type="scientific">Candidatus Fimisoma avicola</name>
    <dbReference type="NCBI Taxonomy" id="2840826"/>
    <lineage>
        <taxon>Bacteria</taxon>
        <taxon>Bacillati</taxon>
        <taxon>Bacillota</taxon>
        <taxon>Clostridia</taxon>
        <taxon>Eubacteriales</taxon>
        <taxon>Candidatus Fimisoma</taxon>
    </lineage>
</organism>
<dbReference type="NCBIfam" id="TIGR02653">
    <property type="entry name" value="Lon_rel_chp"/>
    <property type="match status" value="1"/>
</dbReference>
<dbReference type="GO" id="GO:0030163">
    <property type="term" value="P:protein catabolic process"/>
    <property type="evidence" value="ECO:0007669"/>
    <property type="project" value="InterPro"/>
</dbReference>
<evidence type="ECO:0000259" key="1">
    <source>
        <dbReference type="Pfam" id="PF05362"/>
    </source>
</evidence>
<dbReference type="Gene3D" id="3.30.230.10">
    <property type="match status" value="1"/>
</dbReference>
<dbReference type="GO" id="GO:0006508">
    <property type="term" value="P:proteolysis"/>
    <property type="evidence" value="ECO:0007669"/>
    <property type="project" value="UniProtKB-KW"/>
</dbReference>
<proteinExistence type="predicted"/>
<dbReference type="PANTHER" id="PTHR10046">
    <property type="entry name" value="ATP DEPENDENT LON PROTEASE FAMILY MEMBER"/>
    <property type="match status" value="1"/>
</dbReference>
<gene>
    <name evidence="3" type="primary">brxL</name>
    <name evidence="3" type="ORF">IAD16_01460</name>
</gene>
<dbReference type="Pfam" id="PF20442">
    <property type="entry name" value="BrxL_N"/>
    <property type="match status" value="1"/>
</dbReference>
<sequence length="690" mass="78472">MDQLDRKIIENFPGRIVRKDLTAYMKRGINVPTFVLEYLLGMYCSTDDEDAISIGLEKINRILSENYVRPDESEKIKSKIREKGQYTVIDKVSAKLDEYNDIYVAHFTNLEIEPFVLPAEYARDYTKILTGGIWCLTQIAYRYGDDDFDFEEKRSSRKRKNPEDSPFKITSLKPIQMPNLNLEDILDKRSEFTYEEWRDLLLRSAGYEPEALQEKEKLHFVERMVPLIERNYNFCELGPRGTGKSHIYAEISPYSILMSGGKTSVANLFFDMRTRHVGLVGHWDCVAFDEVAGMKFRDMDAIQILKGYMASGAFARGKDQINADASIVYIGNINASVETLLKVTHLFSPFPEEFNNDSAFFDRIHYYLPGWEIPKMRSELLTDRYGLITDCLSEFCKEMRKKDFSHIFDQYFALNKDFNKRDETAVRKTMSGLAKLLFPDGNMTKEQTQMLLEYAIEGRRRVKEQLKVIEGGEYADVNLGFVDKEEGIEEIVTVPEQTPDTLIPDAKLPFGHVFAVGKGSSGEVGVYRLENTAVRGSGDLETQDIGNDRQVKEAINAAFKYFENNARKVIPGIKVKDKDYLLTYMDVQNKGKSKEVSLGEFIGLCSALAEISVGESLVVAGEIKLSGTMGELTNLEDIFRVCKNAGAKRVMIPMKCLGDLQSVSEELVSEVQPILYKDPIDAAKKALDIF</sequence>
<feature type="domain" description="Lon proteolytic" evidence="1">
    <location>
        <begin position="527"/>
        <end position="678"/>
    </location>
</feature>
<dbReference type="InterPro" id="IPR014721">
    <property type="entry name" value="Ribsml_uS5_D2-typ_fold_subgr"/>
</dbReference>
<dbReference type="SUPFAM" id="SSF54211">
    <property type="entry name" value="Ribosomal protein S5 domain 2-like"/>
    <property type="match status" value="1"/>
</dbReference>
<dbReference type="Proteomes" id="UP000824091">
    <property type="component" value="Unassembled WGS sequence"/>
</dbReference>
<dbReference type="EMBL" id="DVMO01000023">
    <property type="protein sequence ID" value="HIU27032.1"/>
    <property type="molecule type" value="Genomic_DNA"/>
</dbReference>
<evidence type="ECO:0000313" key="4">
    <source>
        <dbReference type="Proteomes" id="UP000824091"/>
    </source>
</evidence>
<evidence type="ECO:0000313" key="3">
    <source>
        <dbReference type="EMBL" id="HIU27032.1"/>
    </source>
</evidence>
<reference evidence="3" key="2">
    <citation type="journal article" date="2021" name="PeerJ">
        <title>Extensive microbial diversity within the chicken gut microbiome revealed by metagenomics and culture.</title>
        <authorList>
            <person name="Gilroy R."/>
            <person name="Ravi A."/>
            <person name="Getino M."/>
            <person name="Pursley I."/>
            <person name="Horton D.L."/>
            <person name="Alikhan N.F."/>
            <person name="Baker D."/>
            <person name="Gharbi K."/>
            <person name="Hall N."/>
            <person name="Watson M."/>
            <person name="Adriaenssens E.M."/>
            <person name="Foster-Nyarko E."/>
            <person name="Jarju S."/>
            <person name="Secka A."/>
            <person name="Antonio M."/>
            <person name="Oren A."/>
            <person name="Chaudhuri R.R."/>
            <person name="La Ragione R."/>
            <person name="Hildebrand F."/>
            <person name="Pallen M.J."/>
        </authorList>
    </citation>
    <scope>NUCLEOTIDE SEQUENCE</scope>
    <source>
        <strain evidence="3">11300</strain>
    </source>
</reference>
<dbReference type="Pfam" id="PF13337">
    <property type="entry name" value="BrxL_ATPase"/>
    <property type="match status" value="1"/>
</dbReference>